<organism evidence="1 2">
    <name type="scientific">Hyalomma asiaticum</name>
    <name type="common">Tick</name>
    <dbReference type="NCBI Taxonomy" id="266040"/>
    <lineage>
        <taxon>Eukaryota</taxon>
        <taxon>Metazoa</taxon>
        <taxon>Ecdysozoa</taxon>
        <taxon>Arthropoda</taxon>
        <taxon>Chelicerata</taxon>
        <taxon>Arachnida</taxon>
        <taxon>Acari</taxon>
        <taxon>Parasitiformes</taxon>
        <taxon>Ixodida</taxon>
        <taxon>Ixodoidea</taxon>
        <taxon>Ixodidae</taxon>
        <taxon>Hyalomminae</taxon>
        <taxon>Hyalomma</taxon>
    </lineage>
</organism>
<comment type="caution">
    <text evidence="1">The sequence shown here is derived from an EMBL/GenBank/DDBJ whole genome shotgun (WGS) entry which is preliminary data.</text>
</comment>
<keyword evidence="2" id="KW-1185">Reference proteome</keyword>
<evidence type="ECO:0000313" key="2">
    <source>
        <dbReference type="Proteomes" id="UP000821845"/>
    </source>
</evidence>
<dbReference type="EMBL" id="CM023486">
    <property type="protein sequence ID" value="KAH6928633.1"/>
    <property type="molecule type" value="Genomic_DNA"/>
</dbReference>
<reference evidence="1" key="1">
    <citation type="submission" date="2020-05" db="EMBL/GenBank/DDBJ databases">
        <title>Large-scale comparative analyses of tick genomes elucidate their genetic diversity and vector capacities.</title>
        <authorList>
            <person name="Jia N."/>
            <person name="Wang J."/>
            <person name="Shi W."/>
            <person name="Du L."/>
            <person name="Sun Y."/>
            <person name="Zhan W."/>
            <person name="Jiang J."/>
            <person name="Wang Q."/>
            <person name="Zhang B."/>
            <person name="Ji P."/>
            <person name="Sakyi L.B."/>
            <person name="Cui X."/>
            <person name="Yuan T."/>
            <person name="Jiang B."/>
            <person name="Yang W."/>
            <person name="Lam T.T.-Y."/>
            <person name="Chang Q."/>
            <person name="Ding S."/>
            <person name="Wang X."/>
            <person name="Zhu J."/>
            <person name="Ruan X."/>
            <person name="Zhao L."/>
            <person name="Wei J."/>
            <person name="Que T."/>
            <person name="Du C."/>
            <person name="Cheng J."/>
            <person name="Dai P."/>
            <person name="Han X."/>
            <person name="Huang E."/>
            <person name="Gao Y."/>
            <person name="Liu J."/>
            <person name="Shao H."/>
            <person name="Ye R."/>
            <person name="Li L."/>
            <person name="Wei W."/>
            <person name="Wang X."/>
            <person name="Wang C."/>
            <person name="Yang T."/>
            <person name="Huo Q."/>
            <person name="Li W."/>
            <person name="Guo W."/>
            <person name="Chen H."/>
            <person name="Zhou L."/>
            <person name="Ni X."/>
            <person name="Tian J."/>
            <person name="Zhou Y."/>
            <person name="Sheng Y."/>
            <person name="Liu T."/>
            <person name="Pan Y."/>
            <person name="Xia L."/>
            <person name="Li J."/>
            <person name="Zhao F."/>
            <person name="Cao W."/>
        </authorList>
    </citation>
    <scope>NUCLEOTIDE SEQUENCE</scope>
    <source>
        <strain evidence="1">Hyas-2018</strain>
    </source>
</reference>
<name>A0ACB7S172_HYAAI</name>
<proteinExistence type="predicted"/>
<accession>A0ACB7S172</accession>
<gene>
    <name evidence="1" type="ORF">HPB50_018049</name>
</gene>
<dbReference type="Proteomes" id="UP000821845">
    <property type="component" value="Chromosome 6"/>
</dbReference>
<evidence type="ECO:0000313" key="1">
    <source>
        <dbReference type="EMBL" id="KAH6928633.1"/>
    </source>
</evidence>
<protein>
    <submittedName>
        <fullName evidence="1">Uncharacterized protein</fullName>
    </submittedName>
</protein>
<sequence length="475" mass="52498">MDAARHSPYAAAFQEGFYATPPYFYGEDHRQPEMAWNEQTRWLPVGQLYSQLQQPSPDPVVAVPQTCAVAPSGAQCHDSVDNRLCRPRDQDPVGVQAPLSSIGTLKGPSGSSSASFSFWSPHSTPDDTSSSTSSANSLQTAATSYAVSDAQLITSSERQRRCKSADGVAPFPWATCIPMVGMTLVAALLFLFVIAIAVRSQRVMLHLPVTLYVDEGVLQNSWSRAANVGDALVYPEGRTLDGLDTRISEVTFPDFSKGAAPRTRQTTRSQNKNRMSLRPTCGSVFYTFCERPPLEFHYHRAANACVSTSAGDSAYVCNRGGNRFASLDHCLDSCVAEGGPAKECFDRPLFTRCARQDSLSSWWHHNGQRCVPWPFPLGGCPANGSMVFRTKEECRKRCEDRQHGPRCLRPKVVACGRNHLKYPYFAYRDPKEERVRCLHSSMTMLRRHRCLAGANRFQSHGACVSSCRKRPPSLG</sequence>